<accession>A0A0D1C3G4</accession>
<evidence type="ECO:0000313" key="4">
    <source>
        <dbReference type="Proteomes" id="UP000000561"/>
    </source>
</evidence>
<feature type="compositionally biased region" description="Low complexity" evidence="1">
    <location>
        <begin position="90"/>
        <end position="111"/>
    </location>
</feature>
<feature type="region of interest" description="Disordered" evidence="1">
    <location>
        <begin position="599"/>
        <end position="652"/>
    </location>
</feature>
<dbReference type="AlphaFoldDB" id="A0A0D1C3G4"/>
<dbReference type="EMBL" id="CM003149">
    <property type="protein sequence ID" value="KIS68262.1"/>
    <property type="molecule type" value="Genomic_DNA"/>
</dbReference>
<protein>
    <recommendedName>
        <fullName evidence="2">Zn(2)-C6 fungal-type domain-containing protein</fullName>
    </recommendedName>
</protein>
<dbReference type="SUPFAM" id="SSF57701">
    <property type="entry name" value="Zn2/Cys6 DNA-binding domain"/>
    <property type="match status" value="1"/>
</dbReference>
<evidence type="ECO:0000259" key="2">
    <source>
        <dbReference type="PROSITE" id="PS50048"/>
    </source>
</evidence>
<dbReference type="Proteomes" id="UP000000561">
    <property type="component" value="Chromosome 10"/>
</dbReference>
<dbReference type="VEuPathDB" id="FungiDB:UMAG_03843"/>
<organism evidence="3 4">
    <name type="scientific">Mycosarcoma maydis</name>
    <name type="common">Corn smut fungus</name>
    <name type="synonym">Ustilago maydis</name>
    <dbReference type="NCBI Taxonomy" id="5270"/>
    <lineage>
        <taxon>Eukaryota</taxon>
        <taxon>Fungi</taxon>
        <taxon>Dikarya</taxon>
        <taxon>Basidiomycota</taxon>
        <taxon>Ustilaginomycotina</taxon>
        <taxon>Ustilaginomycetes</taxon>
        <taxon>Ustilaginales</taxon>
        <taxon>Ustilaginaceae</taxon>
        <taxon>Mycosarcoma</taxon>
    </lineage>
</organism>
<dbReference type="SMART" id="SM00066">
    <property type="entry name" value="GAL4"/>
    <property type="match status" value="1"/>
</dbReference>
<feature type="compositionally biased region" description="Low complexity" evidence="1">
    <location>
        <begin position="691"/>
        <end position="711"/>
    </location>
</feature>
<dbReference type="RefSeq" id="XP_011390276.1">
    <property type="nucleotide sequence ID" value="XM_011391974.1"/>
</dbReference>
<feature type="compositionally biased region" description="Low complexity" evidence="1">
    <location>
        <begin position="766"/>
        <end position="776"/>
    </location>
</feature>
<gene>
    <name evidence="3" type="ORF">UMAG_03843</name>
</gene>
<dbReference type="GO" id="GO:0008270">
    <property type="term" value="F:zinc ion binding"/>
    <property type="evidence" value="ECO:0007669"/>
    <property type="project" value="InterPro"/>
</dbReference>
<evidence type="ECO:0000313" key="3">
    <source>
        <dbReference type="EMBL" id="KIS68262.1"/>
    </source>
</evidence>
<proteinExistence type="predicted"/>
<dbReference type="InterPro" id="IPR036864">
    <property type="entry name" value="Zn2-C6_fun-type_DNA-bd_sf"/>
</dbReference>
<feature type="domain" description="Zn(2)-C6 fungal-type" evidence="2">
    <location>
        <begin position="211"/>
        <end position="244"/>
    </location>
</feature>
<dbReference type="OMA" id="ADFSWWD"/>
<feature type="region of interest" description="Disordered" evidence="1">
    <location>
        <begin position="426"/>
        <end position="452"/>
    </location>
</feature>
<dbReference type="eggNOG" id="ENOG502SE9E">
    <property type="taxonomic scope" value="Eukaryota"/>
</dbReference>
<dbReference type="OrthoDB" id="39175at2759"/>
<dbReference type="InterPro" id="IPR001138">
    <property type="entry name" value="Zn2Cys6_DnaBD"/>
</dbReference>
<feature type="region of interest" description="Disordered" evidence="1">
    <location>
        <begin position="757"/>
        <end position="776"/>
    </location>
</feature>
<dbReference type="PROSITE" id="PS00463">
    <property type="entry name" value="ZN2_CY6_FUNGAL_1"/>
    <property type="match status" value="1"/>
</dbReference>
<feature type="compositionally biased region" description="Polar residues" evidence="1">
    <location>
        <begin position="720"/>
        <end position="747"/>
    </location>
</feature>
<feature type="region of interest" description="Disordered" evidence="1">
    <location>
        <begin position="690"/>
        <end position="747"/>
    </location>
</feature>
<feature type="region of interest" description="Disordered" evidence="1">
    <location>
        <begin position="138"/>
        <end position="165"/>
    </location>
</feature>
<name>A0A0D1C3G4_MYCMD</name>
<feature type="region of interest" description="Disordered" evidence="1">
    <location>
        <begin position="1032"/>
        <end position="1053"/>
    </location>
</feature>
<keyword evidence="4" id="KW-1185">Reference proteome</keyword>
<feature type="region of interest" description="Disordered" evidence="1">
    <location>
        <begin position="23"/>
        <end position="121"/>
    </location>
</feature>
<dbReference type="GeneID" id="23564191"/>
<dbReference type="Pfam" id="PF00172">
    <property type="entry name" value="Zn_clus"/>
    <property type="match status" value="1"/>
</dbReference>
<dbReference type="GO" id="GO:0000981">
    <property type="term" value="F:DNA-binding transcription factor activity, RNA polymerase II-specific"/>
    <property type="evidence" value="ECO:0007669"/>
    <property type="project" value="InterPro"/>
</dbReference>
<sequence>MAKTVRSQPLSQSVVTQTIRAIRSDDKVSSASASKISARPIQSRLPGSCPSLPSSSLSALTAPIRKPDEPPQLEIPATANSQPAPLSHKSTSGPSRSRLSSGSSSFESLNSPPTPNGPSAAAKVAFKHPFKHFDANKAPVKASRQSLSAKAASSASPSSANRMLDDDFFPPHVHVSTTPSVEPKSNHILGPDGQIYTQGDAAKLGLIIRTACEACRNRKLKCSGTLPEIGGCERCNSDAIQCVYSARAPIGRPKKRKVDEGQESTLDVSTFSPVAQAKAKPKPKRNHLASSSVSKPAAKGKAGNLASFNSSAATQDRVPFATSPALQQLQNADYNPMQHSLPMSPAQSEQAHHWNTPQDHSPAAFVPSQSFGSYASPMQTPMVPSSNSIRSRMSSAPKLWSQLQGNFAMTPSDTTTTPCSANSPAYAASSYANDQPPRASESHVSSSSPTAKLPSLDDLSVAAFLQSLDTLEISPAELLQQQQMQMQMQPFSNATSASGTPTASSNYGLGLPFEMISSADSSATNQLTASSVEEWAMRSAILQPGLSFAVPADFSWWDLGINGADLGPGSATASVSATPSSELASMMFPSISAVQPVVADSSNSSGMASRPSGSEHASPVEPSRTQVSERSRRPTFSATQPWPRGADAGMGQGQIQHTVAATETGLGWSTLPVAKPLTNALSGLVEDQANSASPKSSCCSSKSTSTASLSPPDAKHKQLQEPSQEQKASCCSSKSMAPTNTEPQKLNSCCTNKVKDETKETVPERSTSSESAKSCCSNTSMSYAKSATKASSESETLSNEAIEMGPLSTSASVRGAVAPQLDGERKRHAATHAHHPNKVHCVPNPSGKGCTCLCDMSVALLSVKQVLRETDPHKANSRDNADASCSSQRSKNSYATDTIQLTLTASQAITAQCACSADCPTCQSDPSTEISASLLVSTALQIYARAVRILREGFAASSSPTSKAVLGGDSATAATPVHGLFGGLDVTIGTYKPSTSNAKKIALYAIKLELKDLRKALGKISRMAQNFGTMAASTEGKGKRKASMQDGADTKPESIKQQQLLQGMNPIDQLVILKLYRQLTELLKTVEGLEDAA</sequence>
<dbReference type="Gene3D" id="4.10.240.10">
    <property type="entry name" value="Zn(2)-C6 fungal-type DNA-binding domain"/>
    <property type="match status" value="1"/>
</dbReference>
<evidence type="ECO:0000256" key="1">
    <source>
        <dbReference type="SAM" id="MobiDB-lite"/>
    </source>
</evidence>
<feature type="compositionally biased region" description="Low complexity" evidence="1">
    <location>
        <begin position="142"/>
        <end position="160"/>
    </location>
</feature>
<dbReference type="InParanoid" id="A0A0D1C3G4"/>
<dbReference type="CDD" id="cd00067">
    <property type="entry name" value="GAL4"/>
    <property type="match status" value="1"/>
</dbReference>
<dbReference type="PROSITE" id="PS50048">
    <property type="entry name" value="ZN2_CY6_FUNGAL_2"/>
    <property type="match status" value="1"/>
</dbReference>
<reference evidence="3 4" key="1">
    <citation type="journal article" date="2006" name="Nature">
        <title>Insights from the genome of the biotrophic fungal plant pathogen Ustilago maydis.</title>
        <authorList>
            <person name="Kamper J."/>
            <person name="Kahmann R."/>
            <person name="Bolker M."/>
            <person name="Ma L.J."/>
            <person name="Brefort T."/>
            <person name="Saville B.J."/>
            <person name="Banuett F."/>
            <person name="Kronstad J.W."/>
            <person name="Gold S.E."/>
            <person name="Muller O."/>
            <person name="Perlin M.H."/>
            <person name="Wosten H.A."/>
            <person name="de Vries R."/>
            <person name="Ruiz-Herrera J."/>
            <person name="Reynaga-Pena C.G."/>
            <person name="Snetselaar K."/>
            <person name="McCann M."/>
            <person name="Perez-Martin J."/>
            <person name="Feldbrugge M."/>
            <person name="Basse C.W."/>
            <person name="Steinberg G."/>
            <person name="Ibeas J.I."/>
            <person name="Holloman W."/>
            <person name="Guzman P."/>
            <person name="Farman M."/>
            <person name="Stajich J.E."/>
            <person name="Sentandreu R."/>
            <person name="Gonzalez-Prieto J.M."/>
            <person name="Kennell J.C."/>
            <person name="Molina L."/>
            <person name="Schirawski J."/>
            <person name="Mendoza-Mendoza A."/>
            <person name="Greilinger D."/>
            <person name="Munch K."/>
            <person name="Rossel N."/>
            <person name="Scherer M."/>
            <person name="Vranes M."/>
            <person name="Ladendorf O."/>
            <person name="Vincon V."/>
            <person name="Fuchs U."/>
            <person name="Sandrock B."/>
            <person name="Meng S."/>
            <person name="Ho E.C."/>
            <person name="Cahill M.J."/>
            <person name="Boyce K.J."/>
            <person name="Klose J."/>
            <person name="Klosterman S.J."/>
            <person name="Deelstra H.J."/>
            <person name="Ortiz-Castellanos L."/>
            <person name="Li W."/>
            <person name="Sanchez-Alonso P."/>
            <person name="Schreier P.H."/>
            <person name="Hauser-Hahn I."/>
            <person name="Vaupel M."/>
            <person name="Koopmann E."/>
            <person name="Friedrich G."/>
            <person name="Voss H."/>
            <person name="Schluter T."/>
            <person name="Margolis J."/>
            <person name="Platt D."/>
            <person name="Swimmer C."/>
            <person name="Gnirke A."/>
            <person name="Chen F."/>
            <person name="Vysotskaia V."/>
            <person name="Mannhaupt G."/>
            <person name="Guldener U."/>
            <person name="Munsterkotter M."/>
            <person name="Haase D."/>
            <person name="Oesterheld M."/>
            <person name="Mewes H.W."/>
            <person name="Mauceli E.W."/>
            <person name="DeCaprio D."/>
            <person name="Wade C.M."/>
            <person name="Butler J."/>
            <person name="Young S."/>
            <person name="Jaffe D.B."/>
            <person name="Calvo S."/>
            <person name="Nusbaum C."/>
            <person name="Galagan J."/>
            <person name="Birren B.W."/>
        </authorList>
    </citation>
    <scope>NUCLEOTIDE SEQUENCE [LARGE SCALE GENOMIC DNA]</scope>
    <source>
        <strain evidence="4">DSM 14603 / FGSC 9021 / UM521</strain>
    </source>
</reference>
<feature type="compositionally biased region" description="Low complexity" evidence="1">
    <location>
        <begin position="29"/>
        <end position="58"/>
    </location>
</feature>
<feature type="compositionally biased region" description="Polar residues" evidence="1">
    <location>
        <begin position="263"/>
        <end position="273"/>
    </location>
</feature>
<dbReference type="KEGG" id="uma:UMAG_03843"/>
<feature type="region of interest" description="Disordered" evidence="1">
    <location>
        <begin position="252"/>
        <end position="303"/>
    </location>
</feature>